<gene>
    <name evidence="1" type="ORF">SAMN02745121_05235</name>
</gene>
<name>A0A1I2CSX2_9BACT</name>
<reference evidence="2" key="1">
    <citation type="submission" date="2016-10" db="EMBL/GenBank/DDBJ databases">
        <authorList>
            <person name="Varghese N."/>
            <person name="Submissions S."/>
        </authorList>
    </citation>
    <scope>NUCLEOTIDE SEQUENCE [LARGE SCALE GENOMIC DNA]</scope>
    <source>
        <strain evidence="2">ATCC 25963</strain>
    </source>
</reference>
<keyword evidence="2" id="KW-1185">Reference proteome</keyword>
<proteinExistence type="predicted"/>
<evidence type="ECO:0000313" key="1">
    <source>
        <dbReference type="EMBL" id="SFE71348.1"/>
    </source>
</evidence>
<dbReference type="RefSeq" id="WP_143140866.1">
    <property type="nucleotide sequence ID" value="NZ_FOMX01000018.1"/>
</dbReference>
<accession>A0A1I2CSX2</accession>
<dbReference type="AlphaFoldDB" id="A0A1I2CSX2"/>
<dbReference type="EMBL" id="FOMX01000018">
    <property type="protein sequence ID" value="SFE71348.1"/>
    <property type="molecule type" value="Genomic_DNA"/>
</dbReference>
<organism evidence="1 2">
    <name type="scientific">Nannocystis exedens</name>
    <dbReference type="NCBI Taxonomy" id="54"/>
    <lineage>
        <taxon>Bacteria</taxon>
        <taxon>Pseudomonadati</taxon>
        <taxon>Myxococcota</taxon>
        <taxon>Polyangia</taxon>
        <taxon>Nannocystales</taxon>
        <taxon>Nannocystaceae</taxon>
        <taxon>Nannocystis</taxon>
    </lineage>
</organism>
<sequence>MVNGEEGKPWSGEPSLRKESLQWRGWFSAPIDGYEGEVAPWHADLQWTVPHDVVPTTLYVDVRDGRGGFDFAELRFVADGSDR</sequence>
<dbReference type="Proteomes" id="UP000199400">
    <property type="component" value="Unassembled WGS sequence"/>
</dbReference>
<protein>
    <submittedName>
        <fullName evidence="1">Uncharacterized protein</fullName>
    </submittedName>
</protein>
<evidence type="ECO:0000313" key="2">
    <source>
        <dbReference type="Proteomes" id="UP000199400"/>
    </source>
</evidence>